<dbReference type="Proteomes" id="UP000029999">
    <property type="component" value="Unassembled WGS sequence"/>
</dbReference>
<dbReference type="GO" id="GO:0042802">
    <property type="term" value="F:identical protein binding"/>
    <property type="evidence" value="ECO:0007669"/>
    <property type="project" value="InterPro"/>
</dbReference>
<dbReference type="RefSeq" id="WP_036311444.1">
    <property type="nucleotide sequence ID" value="NZ_JRQD01000001.1"/>
</dbReference>
<comment type="caution">
    <text evidence="6">The sequence shown here is derived from an EMBL/GenBank/DDBJ whole genome shotgun (WGS) entry which is preliminary data.</text>
</comment>
<dbReference type="SUPFAM" id="SSF48452">
    <property type="entry name" value="TPR-like"/>
    <property type="match status" value="2"/>
</dbReference>
<sequence length="596" mass="67239">MDSMQSFWKNASEFLKRVGLLGMPLLLLACASSPAQQVATSGNQSAETEVEKTAEAESEKDAEVEATLPFTPELMYYILTAEVAGQRGEIGAAVDLYHRAADMVESPKLASRSAQVASLSRDKQRISRALDRWVEVSPNEADVYIMQTPFLMWEEDFDGVVEAVNKALSLEPDKKTEYLARVSESLTEAATQEQALDILERLDLYQQGDPAAQFAHARLSAFYKQFDAALAEISPLVEAEPRNEDYLILKADILQRMGRAEEGVKLIARAAKRKNASDELRFTYGKLLGDQGESEKARAVFEALHAEKPTNRDVLFALGLLALEDKDGQEAKSFFSQLLKQGDPTQQATYFMGLSEQMNGNLDAALVWFASVPVHSNRFDNAQNNYINILLERGELDKARAHLAAMRQDLPEQALQYYLFEASMLREADQSQDAFDLLTDAMGQYPQSEELRYSRAMIAESINKLDVLEKDLRWILEKDPNNAQALNALGYTLTDRTDRHQEALVMIQKALEIKPGDPFYLDSLGWAYYRLGELDKAEKYLREALQVQPDVEFIAHLGEVLWEKGKQTEAMKMWQQGLQQDADNRLLLDTMRRYGK</sequence>
<evidence type="ECO:0000313" key="6">
    <source>
        <dbReference type="EMBL" id="KGM07992.1"/>
    </source>
</evidence>
<feature type="chain" id="PRO_5001959366" evidence="5">
    <location>
        <begin position="36"/>
        <end position="596"/>
    </location>
</feature>
<feature type="region of interest" description="Disordered" evidence="4">
    <location>
        <begin position="39"/>
        <end position="63"/>
    </location>
</feature>
<dbReference type="Pfam" id="PF13432">
    <property type="entry name" value="TPR_16"/>
    <property type="match status" value="1"/>
</dbReference>
<dbReference type="PROSITE" id="PS50293">
    <property type="entry name" value="TPR_REGION"/>
    <property type="match status" value="1"/>
</dbReference>
<dbReference type="EMBL" id="JRQD01000001">
    <property type="protein sequence ID" value="KGM07992.1"/>
    <property type="molecule type" value="Genomic_DNA"/>
</dbReference>
<evidence type="ECO:0000256" key="3">
    <source>
        <dbReference type="PROSITE-ProRule" id="PRU00339"/>
    </source>
</evidence>
<feature type="compositionally biased region" description="Basic and acidic residues" evidence="4">
    <location>
        <begin position="49"/>
        <end position="63"/>
    </location>
</feature>
<dbReference type="STRING" id="392484.LP43_0411"/>
<proteinExistence type="predicted"/>
<dbReference type="Pfam" id="PF07721">
    <property type="entry name" value="TPR_4"/>
    <property type="match status" value="1"/>
</dbReference>
<feature type="signal peptide" evidence="5">
    <location>
        <begin position="1"/>
        <end position="35"/>
    </location>
</feature>
<dbReference type="PANTHER" id="PTHR44858">
    <property type="entry name" value="TETRATRICOPEPTIDE REPEAT PROTEIN 6"/>
    <property type="match status" value="1"/>
</dbReference>
<dbReference type="Pfam" id="PF07719">
    <property type="entry name" value="TPR_2"/>
    <property type="match status" value="1"/>
</dbReference>
<evidence type="ECO:0000313" key="7">
    <source>
        <dbReference type="Proteomes" id="UP000029999"/>
    </source>
</evidence>
<dbReference type="PROSITE" id="PS50005">
    <property type="entry name" value="TPR"/>
    <property type="match status" value="1"/>
</dbReference>
<dbReference type="InterPro" id="IPR013105">
    <property type="entry name" value="TPR_2"/>
</dbReference>
<keyword evidence="2 3" id="KW-0802">TPR repeat</keyword>
<dbReference type="InterPro" id="IPR019734">
    <property type="entry name" value="TPR_rpt"/>
</dbReference>
<reference evidence="6 7" key="1">
    <citation type="submission" date="2014-09" db="EMBL/GenBank/DDBJ databases">
        <authorList>
            <person name="Grob C."/>
            <person name="Taubert M."/>
            <person name="Howat A.M."/>
            <person name="Burns O.J."/>
            <person name="Dixon J.L."/>
            <person name="Chen Y."/>
            <person name="Murrell J.C."/>
        </authorList>
    </citation>
    <scope>NUCLEOTIDE SEQUENCE [LARGE SCALE GENOMIC DNA]</scope>
    <source>
        <strain evidence="6">L4</strain>
    </source>
</reference>
<keyword evidence="5" id="KW-0732">Signal</keyword>
<name>A0A0A0BJX7_9GAMM</name>
<accession>A0A0A0BJX7</accession>
<dbReference type="InterPro" id="IPR011990">
    <property type="entry name" value="TPR-like_helical_dom_sf"/>
</dbReference>
<keyword evidence="1" id="KW-0677">Repeat</keyword>
<evidence type="ECO:0000256" key="2">
    <source>
        <dbReference type="ARBA" id="ARBA00022803"/>
    </source>
</evidence>
<gene>
    <name evidence="6" type="ORF">LP43_0411</name>
</gene>
<feature type="repeat" description="TPR" evidence="3">
    <location>
        <begin position="518"/>
        <end position="551"/>
    </location>
</feature>
<evidence type="ECO:0000256" key="5">
    <source>
        <dbReference type="SAM" id="SignalP"/>
    </source>
</evidence>
<dbReference type="InterPro" id="IPR011717">
    <property type="entry name" value="TPR-4"/>
</dbReference>
<evidence type="ECO:0000256" key="1">
    <source>
        <dbReference type="ARBA" id="ARBA00022737"/>
    </source>
</evidence>
<dbReference type="PANTHER" id="PTHR44858:SF1">
    <property type="entry name" value="UDP-N-ACETYLGLUCOSAMINE--PEPTIDE N-ACETYLGLUCOSAMINYLTRANSFERASE SPINDLY-RELATED"/>
    <property type="match status" value="1"/>
</dbReference>
<dbReference type="SMART" id="SM00028">
    <property type="entry name" value="TPR"/>
    <property type="match status" value="6"/>
</dbReference>
<evidence type="ECO:0000256" key="4">
    <source>
        <dbReference type="SAM" id="MobiDB-lite"/>
    </source>
</evidence>
<dbReference type="Gene3D" id="1.25.40.10">
    <property type="entry name" value="Tetratricopeptide repeat domain"/>
    <property type="match status" value="3"/>
</dbReference>
<protein>
    <submittedName>
        <fullName evidence="6">TPR domain protein</fullName>
    </submittedName>
</protein>
<dbReference type="AlphaFoldDB" id="A0A0A0BJX7"/>
<organism evidence="6 7">
    <name type="scientific">Methylophaga thiooxydans</name>
    <dbReference type="NCBI Taxonomy" id="392484"/>
    <lineage>
        <taxon>Bacteria</taxon>
        <taxon>Pseudomonadati</taxon>
        <taxon>Pseudomonadota</taxon>
        <taxon>Gammaproteobacteria</taxon>
        <taxon>Thiotrichales</taxon>
        <taxon>Piscirickettsiaceae</taxon>
        <taxon>Methylophaga</taxon>
    </lineage>
</organism>
<dbReference type="InterPro" id="IPR050498">
    <property type="entry name" value="Ycf3"/>
</dbReference>